<dbReference type="PROSITE" id="PS50928">
    <property type="entry name" value="ABC_TM1"/>
    <property type="match status" value="1"/>
</dbReference>
<feature type="transmembrane region" description="Helical" evidence="7">
    <location>
        <begin position="12"/>
        <end position="30"/>
    </location>
</feature>
<keyword evidence="5 7" id="KW-1133">Transmembrane helix</keyword>
<evidence type="ECO:0000256" key="3">
    <source>
        <dbReference type="ARBA" id="ARBA00022475"/>
    </source>
</evidence>
<sequence>MIWFKEKVKQFYIVTILIVLWQIGSYLNLWNKYIIPYPRDVLNVMFEMIRNGELIKNVSVSIIRVLIGFLISFMLAFPLAVFLGIKKGAHKHLKLILEFLRHVPPLSLIPMLILWFGIGEISKIIIIVLASFFPIFLNVLNGITSCDKKLLEVGDCFGFNSREKFFKIILPNATLDIFIGMKIGFGYSWRAIIGAELIAASSGLGYMILDAQQLSRSDKVIVGILAIGIMGCLTDYLFINKVKVKGGEENSWS</sequence>
<keyword evidence="3" id="KW-1003">Cell membrane</keyword>
<dbReference type="PANTHER" id="PTHR30151">
    <property type="entry name" value="ALKANE SULFONATE ABC TRANSPORTER-RELATED, MEMBRANE SUBUNIT"/>
    <property type="match status" value="1"/>
</dbReference>
<keyword evidence="10" id="KW-1185">Reference proteome</keyword>
<evidence type="ECO:0000313" key="9">
    <source>
        <dbReference type="EMBL" id="WFD08833.1"/>
    </source>
</evidence>
<evidence type="ECO:0000259" key="8">
    <source>
        <dbReference type="PROSITE" id="PS50928"/>
    </source>
</evidence>
<evidence type="ECO:0000256" key="5">
    <source>
        <dbReference type="ARBA" id="ARBA00022989"/>
    </source>
</evidence>
<evidence type="ECO:0000256" key="7">
    <source>
        <dbReference type="RuleBase" id="RU363032"/>
    </source>
</evidence>
<dbReference type="Proteomes" id="UP001222800">
    <property type="component" value="Chromosome"/>
</dbReference>
<dbReference type="Pfam" id="PF00528">
    <property type="entry name" value="BPD_transp_1"/>
    <property type="match status" value="1"/>
</dbReference>
<feature type="transmembrane region" description="Helical" evidence="7">
    <location>
        <begin position="62"/>
        <end position="83"/>
    </location>
</feature>
<dbReference type="EMBL" id="CP120733">
    <property type="protein sequence ID" value="WFD08833.1"/>
    <property type="molecule type" value="Genomic_DNA"/>
</dbReference>
<proteinExistence type="inferred from homology"/>
<evidence type="ECO:0000256" key="4">
    <source>
        <dbReference type="ARBA" id="ARBA00022692"/>
    </source>
</evidence>
<feature type="transmembrane region" description="Helical" evidence="7">
    <location>
        <begin position="124"/>
        <end position="144"/>
    </location>
</feature>
<evidence type="ECO:0000256" key="1">
    <source>
        <dbReference type="ARBA" id="ARBA00004651"/>
    </source>
</evidence>
<gene>
    <name evidence="9" type="ORF">P4S50_10540</name>
</gene>
<keyword evidence="2 7" id="KW-0813">Transport</keyword>
<dbReference type="CDD" id="cd06261">
    <property type="entry name" value="TM_PBP2"/>
    <property type="match status" value="1"/>
</dbReference>
<comment type="similarity">
    <text evidence="7">Belongs to the binding-protein-dependent transport system permease family.</text>
</comment>
<evidence type="ECO:0000313" key="10">
    <source>
        <dbReference type="Proteomes" id="UP001222800"/>
    </source>
</evidence>
<keyword evidence="4 7" id="KW-0812">Transmembrane</keyword>
<feature type="domain" description="ABC transmembrane type-1" evidence="8">
    <location>
        <begin position="58"/>
        <end position="238"/>
    </location>
</feature>
<organism evidence="9 10">
    <name type="scientific">Tepidibacter hydrothermalis</name>
    <dbReference type="NCBI Taxonomy" id="3036126"/>
    <lineage>
        <taxon>Bacteria</taxon>
        <taxon>Bacillati</taxon>
        <taxon>Bacillota</taxon>
        <taxon>Clostridia</taxon>
        <taxon>Peptostreptococcales</taxon>
        <taxon>Peptostreptococcaceae</taxon>
        <taxon>Tepidibacter</taxon>
    </lineage>
</organism>
<dbReference type="Gene3D" id="1.10.3720.10">
    <property type="entry name" value="MetI-like"/>
    <property type="match status" value="1"/>
</dbReference>
<dbReference type="InterPro" id="IPR035906">
    <property type="entry name" value="MetI-like_sf"/>
</dbReference>
<evidence type="ECO:0000256" key="6">
    <source>
        <dbReference type="ARBA" id="ARBA00023136"/>
    </source>
</evidence>
<feature type="transmembrane region" description="Helical" evidence="7">
    <location>
        <begin position="95"/>
        <end position="118"/>
    </location>
</feature>
<keyword evidence="6 7" id="KW-0472">Membrane</keyword>
<name>A0ABY8EDK4_9FIRM</name>
<reference evidence="9 10" key="1">
    <citation type="submission" date="2023-03" db="EMBL/GenBank/DDBJ databases">
        <title>Complete genome sequence of Tepidibacter sp. SWIR-1, isolated from a deep-sea hydrothermal vent.</title>
        <authorList>
            <person name="Li X."/>
        </authorList>
    </citation>
    <scope>NUCLEOTIDE SEQUENCE [LARGE SCALE GENOMIC DNA]</scope>
    <source>
        <strain evidence="9 10">SWIR-1</strain>
    </source>
</reference>
<protein>
    <submittedName>
        <fullName evidence="9">ABC transporter permease</fullName>
    </submittedName>
</protein>
<dbReference type="SUPFAM" id="SSF161098">
    <property type="entry name" value="MetI-like"/>
    <property type="match status" value="1"/>
</dbReference>
<dbReference type="InterPro" id="IPR000515">
    <property type="entry name" value="MetI-like"/>
</dbReference>
<comment type="subcellular location">
    <subcellularLocation>
        <location evidence="1 7">Cell membrane</location>
        <topology evidence="1 7">Multi-pass membrane protein</topology>
    </subcellularLocation>
</comment>
<evidence type="ECO:0000256" key="2">
    <source>
        <dbReference type="ARBA" id="ARBA00022448"/>
    </source>
</evidence>
<feature type="transmembrane region" description="Helical" evidence="7">
    <location>
        <begin position="221"/>
        <end position="239"/>
    </location>
</feature>
<dbReference type="PANTHER" id="PTHR30151:SF38">
    <property type="entry name" value="ALIPHATIC SULFONATES TRANSPORT PERMEASE PROTEIN SSUC-RELATED"/>
    <property type="match status" value="1"/>
</dbReference>
<feature type="transmembrane region" description="Helical" evidence="7">
    <location>
        <begin position="191"/>
        <end position="209"/>
    </location>
</feature>
<accession>A0ABY8EDK4</accession>
<dbReference type="RefSeq" id="WP_277730750.1">
    <property type="nucleotide sequence ID" value="NZ_CP120733.1"/>
</dbReference>